<dbReference type="Proteomes" id="UP000253970">
    <property type="component" value="Unassembled WGS sequence"/>
</dbReference>
<evidence type="ECO:0000256" key="4">
    <source>
        <dbReference type="ARBA" id="ARBA00023002"/>
    </source>
</evidence>
<dbReference type="Pfam" id="PF01568">
    <property type="entry name" value="Molydop_binding"/>
    <property type="match status" value="1"/>
</dbReference>
<dbReference type="SUPFAM" id="SSF50692">
    <property type="entry name" value="ADC-like"/>
    <property type="match status" value="1"/>
</dbReference>
<evidence type="ECO:0000259" key="7">
    <source>
        <dbReference type="PROSITE" id="PS51669"/>
    </source>
</evidence>
<organism evidence="8 9">
    <name type="scientific">Eggerthella lenta</name>
    <name type="common">Eubacterium lentum</name>
    <dbReference type="NCBI Taxonomy" id="84112"/>
    <lineage>
        <taxon>Bacteria</taxon>
        <taxon>Bacillati</taxon>
        <taxon>Actinomycetota</taxon>
        <taxon>Coriobacteriia</taxon>
        <taxon>Eggerthellales</taxon>
        <taxon>Eggerthellaceae</taxon>
        <taxon>Eggerthella</taxon>
    </lineage>
</organism>
<dbReference type="GO" id="GO:0046872">
    <property type="term" value="F:metal ion binding"/>
    <property type="evidence" value="ECO:0007669"/>
    <property type="project" value="UniProtKB-KW"/>
</dbReference>
<name>A0A369MIZ4_EGGLN</name>
<evidence type="ECO:0000313" key="9">
    <source>
        <dbReference type="Proteomes" id="UP000253970"/>
    </source>
</evidence>
<keyword evidence="3" id="KW-0732">Signal</keyword>
<dbReference type="SUPFAM" id="SSF53706">
    <property type="entry name" value="Formate dehydrogenase/DMSO reductase, domains 1-3"/>
    <property type="match status" value="1"/>
</dbReference>
<dbReference type="PANTHER" id="PTHR43742:SF6">
    <property type="entry name" value="OXIDOREDUCTASE YYAE-RELATED"/>
    <property type="match status" value="1"/>
</dbReference>
<dbReference type="GO" id="GO:0043546">
    <property type="term" value="F:molybdopterin cofactor binding"/>
    <property type="evidence" value="ECO:0007669"/>
    <property type="project" value="InterPro"/>
</dbReference>
<dbReference type="GO" id="GO:0051536">
    <property type="term" value="F:iron-sulfur cluster binding"/>
    <property type="evidence" value="ECO:0007669"/>
    <property type="project" value="UniProtKB-KW"/>
</dbReference>
<dbReference type="InterPro" id="IPR006656">
    <property type="entry name" value="Mopterin_OxRdtase"/>
</dbReference>
<dbReference type="Gene3D" id="3.40.50.12440">
    <property type="match status" value="2"/>
</dbReference>
<evidence type="ECO:0000256" key="2">
    <source>
        <dbReference type="ARBA" id="ARBA00022723"/>
    </source>
</evidence>
<dbReference type="PROSITE" id="PS51669">
    <property type="entry name" value="4FE4S_MOW_BIS_MGD"/>
    <property type="match status" value="1"/>
</dbReference>
<keyword evidence="2" id="KW-0479">Metal-binding</keyword>
<dbReference type="Pfam" id="PF04879">
    <property type="entry name" value="Molybdop_Fe4S4"/>
    <property type="match status" value="1"/>
</dbReference>
<proteinExistence type="inferred from homology"/>
<protein>
    <submittedName>
        <fullName evidence="8">Dehydrogenase</fullName>
    </submittedName>
</protein>
<dbReference type="EMBL" id="PPTU01000005">
    <property type="protein sequence ID" value="RDB72022.1"/>
    <property type="molecule type" value="Genomic_DNA"/>
</dbReference>
<dbReference type="RefSeq" id="WP_114533326.1">
    <property type="nucleotide sequence ID" value="NZ_JADNER010000010.1"/>
</dbReference>
<dbReference type="Pfam" id="PF00384">
    <property type="entry name" value="Molybdopterin"/>
    <property type="match status" value="1"/>
</dbReference>
<dbReference type="InterPro" id="IPR019546">
    <property type="entry name" value="TAT_signal_bac_arc"/>
</dbReference>
<accession>A0A369MIZ4</accession>
<evidence type="ECO:0000256" key="3">
    <source>
        <dbReference type="ARBA" id="ARBA00022729"/>
    </source>
</evidence>
<keyword evidence="6" id="KW-0411">Iron-sulfur</keyword>
<dbReference type="InterPro" id="IPR006963">
    <property type="entry name" value="Mopterin_OxRdtase_4Fe-4S_dom"/>
</dbReference>
<reference evidence="8 9" key="1">
    <citation type="journal article" date="2018" name="Elife">
        <title>Discovery and characterization of a prevalent human gut bacterial enzyme sufficient for the inactivation of a family of plant toxins.</title>
        <authorList>
            <person name="Koppel N."/>
            <person name="Bisanz J.E."/>
            <person name="Pandelia M.E."/>
            <person name="Turnbaugh P.J."/>
            <person name="Balskus E.P."/>
        </authorList>
    </citation>
    <scope>NUCLEOTIDE SEQUENCE [LARGE SCALE GENOMIC DNA]</scope>
    <source>
        <strain evidence="8 9">W1 BHI 6</strain>
    </source>
</reference>
<gene>
    <name evidence="8" type="ORF">C1875_04850</name>
</gene>
<comment type="caution">
    <text evidence="8">The sequence shown here is derived from an EMBL/GenBank/DDBJ whole genome shotgun (WGS) entry which is preliminary data.</text>
</comment>
<dbReference type="PROSITE" id="PS51318">
    <property type="entry name" value="TAT"/>
    <property type="match status" value="1"/>
</dbReference>
<evidence type="ECO:0000256" key="6">
    <source>
        <dbReference type="ARBA" id="ARBA00023014"/>
    </source>
</evidence>
<dbReference type="Gene3D" id="3.40.50.740">
    <property type="match status" value="1"/>
</dbReference>
<dbReference type="InterPro" id="IPR050612">
    <property type="entry name" value="Prok_Mopterin_Oxidored"/>
</dbReference>
<dbReference type="AlphaFoldDB" id="A0A369MIZ4"/>
<keyword evidence="4" id="KW-0560">Oxidoreductase</keyword>
<dbReference type="PANTHER" id="PTHR43742">
    <property type="entry name" value="TRIMETHYLAMINE-N-OXIDE REDUCTASE"/>
    <property type="match status" value="1"/>
</dbReference>
<dbReference type="SMART" id="SM00926">
    <property type="entry name" value="Molybdop_Fe4S4"/>
    <property type="match status" value="1"/>
</dbReference>
<dbReference type="InterPro" id="IPR009010">
    <property type="entry name" value="Asp_de-COase-like_dom_sf"/>
</dbReference>
<evidence type="ECO:0000256" key="1">
    <source>
        <dbReference type="ARBA" id="ARBA00010312"/>
    </source>
</evidence>
<evidence type="ECO:0000256" key="5">
    <source>
        <dbReference type="ARBA" id="ARBA00023004"/>
    </source>
</evidence>
<keyword evidence="5" id="KW-0408">Iron</keyword>
<dbReference type="Gene3D" id="3.40.228.10">
    <property type="entry name" value="Dimethylsulfoxide Reductase, domain 2"/>
    <property type="match status" value="1"/>
</dbReference>
<dbReference type="NCBIfam" id="TIGR01409">
    <property type="entry name" value="TAT_signal_seq"/>
    <property type="match status" value="1"/>
</dbReference>
<feature type="domain" description="4Fe-4S Mo/W bis-MGD-type" evidence="7">
    <location>
        <begin position="49"/>
        <end position="106"/>
    </location>
</feature>
<sequence length="814" mass="89238">MAEQATHGFTRRSFIKGAAVLTATGALVGCSPQTQNLEKAEPQKEAPETQIFSGVCRGNCAGGCFLNVHVRDGQVVRTSMREMPDPQYNRICMKGLSHPYRIYSDERLKYPLRRAGERGSDEWERISWDEALDEIAEKWNGYVKEFGPTSVGLFTGSGNYGLVNGMSVGGVTSRFLAASGIAYLNQTVDAAANFATSRLLGMGYYSTGNEPADMMNAKTILIWGANPAISQIQNMHFLMEARDNGTKLIAIDPMFSQTAARSDEWVPVKPGTDGALAFGMMNYIVEQGWHDLDFLREHSVAACLVKEADGKFLRQADLDGSQPSADDAKNAATSLVMGKDGTPGIVGEVADPELEGSYEVEGIKVSTAYQLLLDRIAEYPVSKAAEITGVSEDLIKDVAEQYARNTPSSIYTFFGIDHYWNGHWSQGCLATLAVITGNVGKAGAFCGFQECLGSGLGNAVLASPEGAPGQAAKYNAPFLTKAFDEGEYAGQPFNLKMAMFSHTNAVTNMADRNDTLSWMNRCEFLVGADMLMTDTMRYCDIVLPVAHWFEKEDVFMSYATHPFALLQEKAIEPAFESRADIDIFNDLADRIGCGDLFKITTEEYLEQVFQTKQAQAMGADLATLREKKAVRQAGKEGEAYVYGEGGVFATTSKLAELYVENPVGSNPYTEGWDLAKEHLAYWEPALQVGDESRREKYPIQLLSEHSRFRTHTQWFEADMLKEIDTEPFIKLSPADAAAYGIAEGDRVKAYNELGSVVLTAQINSGLPEGMATCPKGWEAGEFIEGSFTELFTKEGNPFCSNQAYFDCTVAIEKL</sequence>
<dbReference type="InterPro" id="IPR006657">
    <property type="entry name" value="MoPterin_dinucl-bd_dom"/>
</dbReference>
<comment type="similarity">
    <text evidence="1">Belongs to the prokaryotic molybdopterin-containing oxidoreductase family.</text>
</comment>
<dbReference type="InterPro" id="IPR006311">
    <property type="entry name" value="TAT_signal"/>
</dbReference>
<dbReference type="Gene3D" id="3.30.2070.10">
    <property type="entry name" value="Formate dehydrogenase/DMSO reductase"/>
    <property type="match status" value="1"/>
</dbReference>
<dbReference type="Gene3D" id="2.40.40.20">
    <property type="match status" value="1"/>
</dbReference>
<evidence type="ECO:0000313" key="8">
    <source>
        <dbReference type="EMBL" id="RDB72022.1"/>
    </source>
</evidence>
<dbReference type="GO" id="GO:0016491">
    <property type="term" value="F:oxidoreductase activity"/>
    <property type="evidence" value="ECO:0007669"/>
    <property type="project" value="UniProtKB-KW"/>
</dbReference>